<proteinExistence type="predicted"/>
<dbReference type="Gene3D" id="3.50.50.60">
    <property type="entry name" value="FAD/NAD(P)-binding domain"/>
    <property type="match status" value="1"/>
</dbReference>
<dbReference type="InterPro" id="IPR038732">
    <property type="entry name" value="HpyO/CreE_NAD-binding"/>
</dbReference>
<dbReference type="InterPro" id="IPR036188">
    <property type="entry name" value="FAD/NAD-bd_sf"/>
</dbReference>
<sequence>MTRVAIIGSGPTGIYTLKGLVTSPTPLSITIFEETPDAGKGTPYHPAVNDRAMLANIASIELPPIEQSLVQWLRSQSVTRLQELGIGVDDIGEREFYPRVVLGEFFASQFWALVSRGLAAGHTIDVKPSHRILDIRLNSSSITLSYESRCGDEEGAMEFDHVVMATGHDWPENTETSPGYFSSPWPASAIKRIGAVGVGILGTSLSGIDAVVSVSTAHGMFLRDEAGTLRYEARPDAAAFHMTMMSRKGLLPEADFYCPIPYMPLRYCTKDEVQRLIVEKPDRLLDEIFELFKRELADADPDYAARTGIALATVEDIADRYFAARVSAEPFAWAARNLSEAKQNKQQRVTVEWRYAILRMHEVIALAVPHFSADDLKRFHEHFKTVFVDDYATVPHESVERLLALRAAGKLDVLALGDDYEIERSENVPGVTLKMGKDTISFAAFIDATGQHALSASDLPFPSLRQPGALQEAMTNEVAADGDVNVRRTGGIDIDDEFRPRVSGDVSNRLYCVSVPFLLHKLPFVQGITSAHEMGVKVSKAIIRSATATATGELSLIGAGHDGVNSAPTAIAPSPETAA</sequence>
<dbReference type="EMBL" id="VIWP01000008">
    <property type="protein sequence ID" value="TWF49512.1"/>
    <property type="molecule type" value="Genomic_DNA"/>
</dbReference>
<comment type="caution">
    <text evidence="2">The sequence shown here is derived from an EMBL/GenBank/DDBJ whole genome shotgun (WGS) entry which is preliminary data.</text>
</comment>
<keyword evidence="3" id="KW-1185">Reference proteome</keyword>
<protein>
    <submittedName>
        <fullName evidence="2">Putative NAD(P)/FAD-binding protein YdhS</fullName>
    </submittedName>
</protein>
<organism evidence="2 3">
    <name type="scientific">Neorhizobium alkalisoli</name>
    <dbReference type="NCBI Taxonomy" id="528178"/>
    <lineage>
        <taxon>Bacteria</taxon>
        <taxon>Pseudomonadati</taxon>
        <taxon>Pseudomonadota</taxon>
        <taxon>Alphaproteobacteria</taxon>
        <taxon>Hyphomicrobiales</taxon>
        <taxon>Rhizobiaceae</taxon>
        <taxon>Rhizobium/Agrobacterium group</taxon>
        <taxon>Neorhizobium</taxon>
    </lineage>
</organism>
<evidence type="ECO:0000313" key="3">
    <source>
        <dbReference type="Proteomes" id="UP000320653"/>
    </source>
</evidence>
<evidence type="ECO:0000259" key="1">
    <source>
        <dbReference type="Pfam" id="PF13454"/>
    </source>
</evidence>
<dbReference type="Proteomes" id="UP000320653">
    <property type="component" value="Unassembled WGS sequence"/>
</dbReference>
<accession>A0A561QGK8</accession>
<dbReference type="InterPro" id="IPR052189">
    <property type="entry name" value="L-asp_N-monooxygenase_NS-form"/>
</dbReference>
<dbReference type="RefSeq" id="WP_246690907.1">
    <property type="nucleotide sequence ID" value="NZ_VIWP01000008.1"/>
</dbReference>
<dbReference type="AlphaFoldDB" id="A0A561QGK8"/>
<reference evidence="2 3" key="1">
    <citation type="submission" date="2019-06" db="EMBL/GenBank/DDBJ databases">
        <title>Sorghum-associated microbial communities from plants grown in Nebraska, USA.</title>
        <authorList>
            <person name="Schachtman D."/>
        </authorList>
    </citation>
    <scope>NUCLEOTIDE SEQUENCE [LARGE SCALE GENOMIC DNA]</scope>
    <source>
        <strain evidence="2 3">1225</strain>
    </source>
</reference>
<feature type="domain" description="FAD-dependent urate hydroxylase HpyO/Asp monooxygenase CreE-like FAD/NAD(P)-binding" evidence="1">
    <location>
        <begin position="5"/>
        <end position="168"/>
    </location>
</feature>
<dbReference type="Pfam" id="PF13454">
    <property type="entry name" value="NAD_binding_9"/>
    <property type="match status" value="1"/>
</dbReference>
<gene>
    <name evidence="2" type="ORF">FHW37_108182</name>
</gene>
<evidence type="ECO:0000313" key="2">
    <source>
        <dbReference type="EMBL" id="TWF49512.1"/>
    </source>
</evidence>
<dbReference type="PANTHER" id="PTHR40254">
    <property type="entry name" value="BLR0577 PROTEIN"/>
    <property type="match status" value="1"/>
</dbReference>
<name>A0A561QGK8_9HYPH</name>
<dbReference type="SUPFAM" id="SSF51905">
    <property type="entry name" value="FAD/NAD(P)-binding domain"/>
    <property type="match status" value="1"/>
</dbReference>
<dbReference type="PANTHER" id="PTHR40254:SF1">
    <property type="entry name" value="BLR0577 PROTEIN"/>
    <property type="match status" value="1"/>
</dbReference>